<dbReference type="AlphaFoldDB" id="A0A267MBC4"/>
<comment type="caution">
    <text evidence="3">The sequence shown here is derived from an EMBL/GenBank/DDBJ whole genome shotgun (WGS) entry which is preliminary data.</text>
</comment>
<name>A0A267MBC4_LACJH</name>
<evidence type="ECO:0000313" key="4">
    <source>
        <dbReference type="Proteomes" id="UP000216008"/>
    </source>
</evidence>
<keyword evidence="1" id="KW-0175">Coiled coil</keyword>
<dbReference type="Proteomes" id="UP000216008">
    <property type="component" value="Unassembled WGS sequence"/>
</dbReference>
<evidence type="ECO:0000256" key="1">
    <source>
        <dbReference type="SAM" id="Coils"/>
    </source>
</evidence>
<dbReference type="EMBL" id="NIBD01000006">
    <property type="protein sequence ID" value="PAB56884.1"/>
    <property type="molecule type" value="Genomic_DNA"/>
</dbReference>
<gene>
    <name evidence="3" type="ORF">A3Q24_01205</name>
</gene>
<evidence type="ECO:0000259" key="2">
    <source>
        <dbReference type="Pfam" id="PF01381"/>
    </source>
</evidence>
<evidence type="ECO:0000313" key="3">
    <source>
        <dbReference type="EMBL" id="PAB56884.1"/>
    </source>
</evidence>
<proteinExistence type="predicted"/>
<feature type="domain" description="HTH cro/C1-type" evidence="2">
    <location>
        <begin position="5"/>
        <end position="39"/>
    </location>
</feature>
<dbReference type="RefSeq" id="WP_095182517.1">
    <property type="nucleotide sequence ID" value="NZ_NIBC01000010.1"/>
</dbReference>
<dbReference type="InterPro" id="IPR001387">
    <property type="entry name" value="Cro/C1-type_HTH"/>
</dbReference>
<organism evidence="3 4">
    <name type="scientific">Lactobacillus johnsonii</name>
    <dbReference type="NCBI Taxonomy" id="33959"/>
    <lineage>
        <taxon>Bacteria</taxon>
        <taxon>Bacillati</taxon>
        <taxon>Bacillota</taxon>
        <taxon>Bacilli</taxon>
        <taxon>Lactobacillales</taxon>
        <taxon>Lactobacillaceae</taxon>
        <taxon>Lactobacillus</taxon>
    </lineage>
</organism>
<sequence>MKQVKRLYTQTEIAHKLEISKGTLSKWINKNNVSPERIQGNKKLYKETIIADYNKDKKAHKEDKKQSFSTIEFLKNEVERQQAEIERLNKKLDEKDKQINDYAGQFAKLADQAQQLNLADKPQLMLKNEVVSDENKETRQETSRVSMTTKRRSWFSRLFKR</sequence>
<accession>A0A267MBC4</accession>
<dbReference type="Pfam" id="PF01381">
    <property type="entry name" value="HTH_3"/>
    <property type="match status" value="1"/>
</dbReference>
<dbReference type="Gene3D" id="1.10.1660.10">
    <property type="match status" value="1"/>
</dbReference>
<feature type="coiled-coil region" evidence="1">
    <location>
        <begin position="64"/>
        <end position="105"/>
    </location>
</feature>
<protein>
    <recommendedName>
        <fullName evidence="2">HTH cro/C1-type domain-containing protein</fullName>
    </recommendedName>
</protein>
<reference evidence="3 4" key="1">
    <citation type="submission" date="2017-05" db="EMBL/GenBank/DDBJ databases">
        <title>Lactobacillus johnsonii from commercial turkeys.</title>
        <authorList>
            <person name="Johnson T.J."/>
            <person name="Youmans B."/>
        </authorList>
    </citation>
    <scope>NUCLEOTIDE SEQUENCE [LARGE SCALE GENOMIC DNA]</scope>
    <source>
        <strain evidence="3 4">UMNLJ114</strain>
    </source>
</reference>